<evidence type="ECO:0000313" key="5">
    <source>
        <dbReference type="EMBL" id="NHC34365.1"/>
    </source>
</evidence>
<dbReference type="Gene3D" id="3.90.470.20">
    <property type="entry name" value="4'-phosphopantetheinyl transferase domain"/>
    <property type="match status" value="2"/>
</dbReference>
<feature type="domain" description="4'-phosphopantetheinyl transferase N-terminal" evidence="4">
    <location>
        <begin position="29"/>
        <end position="110"/>
    </location>
</feature>
<keyword evidence="6" id="KW-1185">Reference proteome</keyword>
<dbReference type="EMBL" id="JTJC03000001">
    <property type="protein sequence ID" value="NHC34365.1"/>
    <property type="molecule type" value="Genomic_DNA"/>
</dbReference>
<sequence length="269" mass="30917">MIWRFESLVLPQNEIHVWRASLGSNLTYLQQLVKTLSVDELDRANRFHFETDRNRFIIGRGILRSILSYYLDIEPHQLQFCYGSHGKPALKTCDLLHFNLSHSQDLALYAFTRDRQIGIDLEYIRHIPGLEQIVAQFFSPRERATFLALPSSQQPAAFFHGWTCKEAILKALGDGLSLPLNQFDVSLLPDRPAQLLSINGDRAAAERWLLQSFIPASDYVAAMAIEGHDWKVKCWQWQGLQVKDRDVILPLCEDASFDWHCQVYGDSQS</sequence>
<dbReference type="InterPro" id="IPR055066">
    <property type="entry name" value="AASDHPPT_N"/>
</dbReference>
<dbReference type="InterPro" id="IPR050559">
    <property type="entry name" value="P-Pant_transferase_sf"/>
</dbReference>
<comment type="similarity">
    <text evidence="1">Belongs to the P-Pant transferase superfamily. Gsp/Sfp/HetI/AcpT family.</text>
</comment>
<dbReference type="GO" id="GO:0008897">
    <property type="term" value="F:holo-[acyl-carrier-protein] synthase activity"/>
    <property type="evidence" value="ECO:0007669"/>
    <property type="project" value="InterPro"/>
</dbReference>
<evidence type="ECO:0000256" key="1">
    <source>
        <dbReference type="ARBA" id="ARBA00010990"/>
    </source>
</evidence>
<comment type="caution">
    <text evidence="5">The sequence shown here is derived from an EMBL/GenBank/DDBJ whole genome shotgun (WGS) entry which is preliminary data.</text>
</comment>
<dbReference type="GO" id="GO:0005829">
    <property type="term" value="C:cytosol"/>
    <property type="evidence" value="ECO:0007669"/>
    <property type="project" value="TreeGrafter"/>
</dbReference>
<evidence type="ECO:0000259" key="3">
    <source>
        <dbReference type="Pfam" id="PF01648"/>
    </source>
</evidence>
<protein>
    <submittedName>
        <fullName evidence="5">4'-phosphopantetheinyl transferase superfamily protein</fullName>
    </submittedName>
</protein>
<dbReference type="PANTHER" id="PTHR12215:SF10">
    <property type="entry name" value="L-AMINOADIPATE-SEMIALDEHYDE DEHYDROGENASE-PHOSPHOPANTETHEINYL TRANSFERASE"/>
    <property type="match status" value="1"/>
</dbReference>
<proteinExistence type="inferred from homology"/>
<dbReference type="AlphaFoldDB" id="A0A9X5I3V5"/>
<keyword evidence="2 5" id="KW-0808">Transferase</keyword>
<organism evidence="5 6">
    <name type="scientific">Scytonema millei VB511283</name>
    <dbReference type="NCBI Taxonomy" id="1245923"/>
    <lineage>
        <taxon>Bacteria</taxon>
        <taxon>Bacillati</taxon>
        <taxon>Cyanobacteriota</taxon>
        <taxon>Cyanophyceae</taxon>
        <taxon>Nostocales</taxon>
        <taxon>Scytonemataceae</taxon>
        <taxon>Scytonema</taxon>
    </lineage>
</organism>
<dbReference type="GO" id="GO:0019878">
    <property type="term" value="P:lysine biosynthetic process via aminoadipic acid"/>
    <property type="evidence" value="ECO:0007669"/>
    <property type="project" value="TreeGrafter"/>
</dbReference>
<dbReference type="InterPro" id="IPR008278">
    <property type="entry name" value="4-PPantetheinyl_Trfase_dom"/>
</dbReference>
<dbReference type="SUPFAM" id="SSF56214">
    <property type="entry name" value="4'-phosphopantetheinyl transferase"/>
    <property type="match status" value="2"/>
</dbReference>
<name>A0A9X5I3V5_9CYAN</name>
<dbReference type="GO" id="GO:0000287">
    <property type="term" value="F:magnesium ion binding"/>
    <property type="evidence" value="ECO:0007669"/>
    <property type="project" value="InterPro"/>
</dbReference>
<accession>A0A9X5I3V5</accession>
<dbReference type="RefSeq" id="WP_039715717.1">
    <property type="nucleotide sequence ID" value="NZ_JTJC03000001.1"/>
</dbReference>
<gene>
    <name evidence="5" type="ORF">QH73_0006775</name>
</gene>
<dbReference type="Pfam" id="PF22624">
    <property type="entry name" value="AASDHPPT_N"/>
    <property type="match status" value="1"/>
</dbReference>
<dbReference type="InterPro" id="IPR037143">
    <property type="entry name" value="4-PPantetheinyl_Trfase_dom_sf"/>
</dbReference>
<reference evidence="5 6" key="1">
    <citation type="journal article" date="2015" name="Genome Announc.">
        <title>Draft Genome Sequence of the Terrestrial Cyanobacterium Scytonema millei VB511283, Isolated from Eastern India.</title>
        <authorList>
            <person name="Sen D."/>
            <person name="Chandrababunaidu M.M."/>
            <person name="Singh D."/>
            <person name="Sanghi N."/>
            <person name="Ghorai A."/>
            <person name="Mishra G.P."/>
            <person name="Madduluri M."/>
            <person name="Adhikary S.P."/>
            <person name="Tripathy S."/>
        </authorList>
    </citation>
    <scope>NUCLEOTIDE SEQUENCE [LARGE SCALE GENOMIC DNA]</scope>
    <source>
        <strain evidence="5 6">VB511283</strain>
    </source>
</reference>
<dbReference type="OrthoDB" id="9808281at2"/>
<dbReference type="PANTHER" id="PTHR12215">
    <property type="entry name" value="PHOSPHOPANTETHEINE TRANSFERASE"/>
    <property type="match status" value="1"/>
</dbReference>
<evidence type="ECO:0000313" key="6">
    <source>
        <dbReference type="Proteomes" id="UP000031532"/>
    </source>
</evidence>
<evidence type="ECO:0000259" key="4">
    <source>
        <dbReference type="Pfam" id="PF22624"/>
    </source>
</evidence>
<dbReference type="Pfam" id="PF01648">
    <property type="entry name" value="ACPS"/>
    <property type="match status" value="1"/>
</dbReference>
<evidence type="ECO:0000256" key="2">
    <source>
        <dbReference type="ARBA" id="ARBA00022679"/>
    </source>
</evidence>
<feature type="domain" description="4'-phosphopantetheinyl transferase" evidence="3">
    <location>
        <begin position="116"/>
        <end position="223"/>
    </location>
</feature>
<dbReference type="Proteomes" id="UP000031532">
    <property type="component" value="Unassembled WGS sequence"/>
</dbReference>